<feature type="compositionally biased region" description="Polar residues" evidence="1">
    <location>
        <begin position="45"/>
        <end position="62"/>
    </location>
</feature>
<feature type="region of interest" description="Disordered" evidence="1">
    <location>
        <begin position="43"/>
        <end position="62"/>
    </location>
</feature>
<reference evidence="4" key="1">
    <citation type="submission" date="2020-05" db="EMBL/GenBank/DDBJ databases">
        <authorList>
            <person name="Chiriac C."/>
            <person name="Salcher M."/>
            <person name="Ghai R."/>
            <person name="Kavagutti S V."/>
        </authorList>
    </citation>
    <scope>NUCLEOTIDE SEQUENCE</scope>
</reference>
<name>A0A6J6HYR5_9ZZZZ</name>
<keyword evidence="2" id="KW-1133">Transmembrane helix</keyword>
<dbReference type="EMBL" id="CAEZUL010000035">
    <property type="protein sequence ID" value="CAB4596252.1"/>
    <property type="molecule type" value="Genomic_DNA"/>
</dbReference>
<gene>
    <name evidence="3" type="ORF">UFOPK1808_00460</name>
    <name evidence="4" type="ORF">UFOPK1889_00665</name>
</gene>
<dbReference type="AlphaFoldDB" id="A0A6J6HYR5"/>
<keyword evidence="2" id="KW-0472">Membrane</keyword>
<organism evidence="4">
    <name type="scientific">freshwater metagenome</name>
    <dbReference type="NCBI Taxonomy" id="449393"/>
    <lineage>
        <taxon>unclassified sequences</taxon>
        <taxon>metagenomes</taxon>
        <taxon>ecological metagenomes</taxon>
    </lineage>
</organism>
<protein>
    <submittedName>
        <fullName evidence="4">Unannotated protein</fullName>
    </submittedName>
</protein>
<feature type="transmembrane region" description="Helical" evidence="2">
    <location>
        <begin position="20"/>
        <end position="37"/>
    </location>
</feature>
<accession>A0A6J6HYR5</accession>
<evidence type="ECO:0000256" key="2">
    <source>
        <dbReference type="SAM" id="Phobius"/>
    </source>
</evidence>
<dbReference type="EMBL" id="CAEZUZ010000094">
    <property type="protein sequence ID" value="CAB4617683.1"/>
    <property type="molecule type" value="Genomic_DNA"/>
</dbReference>
<proteinExistence type="predicted"/>
<evidence type="ECO:0000313" key="3">
    <source>
        <dbReference type="EMBL" id="CAB4596252.1"/>
    </source>
</evidence>
<evidence type="ECO:0000313" key="4">
    <source>
        <dbReference type="EMBL" id="CAB4617683.1"/>
    </source>
</evidence>
<sequence>MPTAYAGWVFAHQGGWDEMLYAAVPIGLIFSLLRLANSRAKKQVKSQAVTEAESDSPTPQEH</sequence>
<keyword evidence="2" id="KW-0812">Transmembrane</keyword>
<evidence type="ECO:0000256" key="1">
    <source>
        <dbReference type="SAM" id="MobiDB-lite"/>
    </source>
</evidence>